<evidence type="ECO:0000313" key="2">
    <source>
        <dbReference type="Proteomes" id="UP000805704"/>
    </source>
</evidence>
<gene>
    <name evidence="1" type="primary">TCP11L1.2</name>
    <name evidence="1" type="ORF">GBF38_020890</name>
</gene>
<organism evidence="1 2">
    <name type="scientific">Nibea albiflora</name>
    <name type="common">Yellow drum</name>
    <name type="synonym">Corvina albiflora</name>
    <dbReference type="NCBI Taxonomy" id="240163"/>
    <lineage>
        <taxon>Eukaryota</taxon>
        <taxon>Metazoa</taxon>
        <taxon>Chordata</taxon>
        <taxon>Craniata</taxon>
        <taxon>Vertebrata</taxon>
        <taxon>Euteleostomi</taxon>
        <taxon>Actinopterygii</taxon>
        <taxon>Neopterygii</taxon>
        <taxon>Teleostei</taxon>
        <taxon>Neoteleostei</taxon>
        <taxon>Acanthomorphata</taxon>
        <taxon>Eupercaria</taxon>
        <taxon>Sciaenidae</taxon>
        <taxon>Nibea</taxon>
    </lineage>
</organism>
<evidence type="ECO:0000313" key="1">
    <source>
        <dbReference type="EMBL" id="KAG8012926.1"/>
    </source>
</evidence>
<keyword evidence="2" id="KW-1185">Reference proteome</keyword>
<accession>A0ACB7FF71</accession>
<name>A0ACB7FF71_NIBAL</name>
<comment type="caution">
    <text evidence="1">The sequence shown here is derived from an EMBL/GenBank/DDBJ whole genome shotgun (WGS) entry which is preliminary data.</text>
</comment>
<protein>
    <submittedName>
        <fullName evidence="1">T-complex protein 11-like protein 1</fullName>
    </submittedName>
</protein>
<dbReference type="EMBL" id="CM024800">
    <property type="protein sequence ID" value="KAG8012926.1"/>
    <property type="molecule type" value="Genomic_DNA"/>
</dbReference>
<reference evidence="1" key="1">
    <citation type="submission" date="2020-04" db="EMBL/GenBank/DDBJ databases">
        <title>A chromosome-scale assembly and high-density genetic map of the yellow drum (Nibea albiflora) genome.</title>
        <authorList>
            <person name="Xu D."/>
            <person name="Zhang W."/>
            <person name="Chen R."/>
            <person name="Tan P."/>
            <person name="Wang L."/>
            <person name="Song H."/>
            <person name="Tian L."/>
            <person name="Zhu Q."/>
            <person name="Wang B."/>
        </authorList>
    </citation>
    <scope>NUCLEOTIDE SEQUENCE</scope>
    <source>
        <strain evidence="1">ZJHYS-2018</strain>
    </source>
</reference>
<sequence>MLRWDHASDPFPETVLMDQVRFQEMQQEAERLALLCSVLLIVYTTTGDAISGLPGLMETLKNTVSVILADMHTPSYSAQEALATIGEKLCVELSQCLSQHGYSPFSADRKNTLRSQISATIHPDNTVRKLMGKSSDAYDCVVREFGSDRDLLSSSDSRVQSYFLASLEFSQHKTPPSLPGGLAPVGRELKELAVRFSRLVIFNKLVFSPFYQKILHKILTGGGESP</sequence>
<proteinExistence type="predicted"/>
<dbReference type="Proteomes" id="UP000805704">
    <property type="component" value="Chromosome 12"/>
</dbReference>